<dbReference type="PANTHER" id="PTHR43861:SF1">
    <property type="entry name" value="TRANS-ACONITATE 2-METHYLTRANSFERASE"/>
    <property type="match status" value="1"/>
</dbReference>
<reference evidence="2 3" key="1">
    <citation type="submission" date="2015-07" db="EMBL/GenBank/DDBJ databases">
        <title>Genome analysis of myxobacterium Chondromyces crocatus Cm c5 reveals a high potential for natural compound synthesis and the genetic basis for the loss of fruiting body formation.</title>
        <authorList>
            <person name="Zaburannyi N."/>
            <person name="Bunk B."/>
            <person name="Maier J."/>
            <person name="Overmann J."/>
            <person name="Mueller R."/>
        </authorList>
    </citation>
    <scope>NUCLEOTIDE SEQUENCE [LARGE SCALE GENOMIC DNA]</scope>
    <source>
        <strain evidence="2 3">Cm c5</strain>
    </source>
</reference>
<gene>
    <name evidence="2" type="primary">smtA</name>
    <name evidence="2" type="ORF">CMC5_069490</name>
</gene>
<sequence length="274" mass="30151">MKETAYLLGHSATEEQRLRRQTQELSAEASWLFDQLDIPAGARVIDLGCGPSGVLEDLSARVGSAGTVVGLERSGDTVALARAFMAERGLHNVTLVEGDARATGLPHGSFDLVHARLVLVNVPRPEEIVREMVALARPGGMVASHEADYSSHRCDPPCEAWDRLLDVYQENSRDGGIDPFLGRRTHRMFREAGLTDIQVRPLVHVYPPGHSRRDIFVRFIENVRPALIEGGRIEAKELDALLATVVAHLAREDVLVISHLFFQVWGRKAEAASS</sequence>
<dbReference type="OrthoDB" id="9770485at2"/>
<organism evidence="2 3">
    <name type="scientific">Chondromyces crocatus</name>
    <dbReference type="NCBI Taxonomy" id="52"/>
    <lineage>
        <taxon>Bacteria</taxon>
        <taxon>Pseudomonadati</taxon>
        <taxon>Myxococcota</taxon>
        <taxon>Polyangia</taxon>
        <taxon>Polyangiales</taxon>
        <taxon>Polyangiaceae</taxon>
        <taxon>Chondromyces</taxon>
    </lineage>
</organism>
<proteinExistence type="predicted"/>
<keyword evidence="2" id="KW-0489">Methyltransferase</keyword>
<dbReference type="STRING" id="52.CMC5_069490"/>
<dbReference type="InterPro" id="IPR029063">
    <property type="entry name" value="SAM-dependent_MTases_sf"/>
</dbReference>
<dbReference type="CDD" id="cd02440">
    <property type="entry name" value="AdoMet_MTases"/>
    <property type="match status" value="1"/>
</dbReference>
<dbReference type="KEGG" id="ccro:CMC5_069490"/>
<accession>A0A0K1EQ01</accession>
<dbReference type="GO" id="GO:0008168">
    <property type="term" value="F:methyltransferase activity"/>
    <property type="evidence" value="ECO:0007669"/>
    <property type="project" value="UniProtKB-KW"/>
</dbReference>
<dbReference type="AlphaFoldDB" id="A0A0K1EQ01"/>
<dbReference type="Pfam" id="PF13847">
    <property type="entry name" value="Methyltransf_31"/>
    <property type="match status" value="1"/>
</dbReference>
<name>A0A0K1EQ01_CHOCO</name>
<evidence type="ECO:0000313" key="2">
    <source>
        <dbReference type="EMBL" id="AKT42722.1"/>
    </source>
</evidence>
<dbReference type="EMBL" id="CP012159">
    <property type="protein sequence ID" value="AKT42722.1"/>
    <property type="molecule type" value="Genomic_DNA"/>
</dbReference>
<dbReference type="InterPro" id="IPR025714">
    <property type="entry name" value="Methyltranfer_dom"/>
</dbReference>
<dbReference type="Proteomes" id="UP000067626">
    <property type="component" value="Chromosome"/>
</dbReference>
<dbReference type="GO" id="GO:0032259">
    <property type="term" value="P:methylation"/>
    <property type="evidence" value="ECO:0007669"/>
    <property type="project" value="UniProtKB-KW"/>
</dbReference>
<evidence type="ECO:0000313" key="3">
    <source>
        <dbReference type="Proteomes" id="UP000067626"/>
    </source>
</evidence>
<dbReference type="SUPFAM" id="SSF53335">
    <property type="entry name" value="S-adenosyl-L-methionine-dependent methyltransferases"/>
    <property type="match status" value="1"/>
</dbReference>
<keyword evidence="3" id="KW-1185">Reference proteome</keyword>
<protein>
    <submittedName>
        <fullName evidence="2">SAM-dependent methyltransferase</fullName>
    </submittedName>
</protein>
<dbReference type="Gene3D" id="3.40.50.150">
    <property type="entry name" value="Vaccinia Virus protein VP39"/>
    <property type="match status" value="1"/>
</dbReference>
<evidence type="ECO:0000259" key="1">
    <source>
        <dbReference type="Pfam" id="PF13847"/>
    </source>
</evidence>
<dbReference type="PANTHER" id="PTHR43861">
    <property type="entry name" value="TRANS-ACONITATE 2-METHYLTRANSFERASE-RELATED"/>
    <property type="match status" value="1"/>
</dbReference>
<keyword evidence="2" id="KW-0808">Transferase</keyword>
<feature type="domain" description="Methyltransferase" evidence="1">
    <location>
        <begin position="40"/>
        <end position="148"/>
    </location>
</feature>